<feature type="domain" description="GHMP kinase C-terminal" evidence="13">
    <location>
        <begin position="255"/>
        <end position="326"/>
    </location>
</feature>
<dbReference type="NCBIfam" id="TIGR00191">
    <property type="entry name" value="thrB"/>
    <property type="match status" value="1"/>
</dbReference>
<dbReference type="PANTHER" id="PTHR20861:SF1">
    <property type="entry name" value="HOMOSERINE KINASE"/>
    <property type="match status" value="1"/>
</dbReference>
<dbReference type="GO" id="GO:0009088">
    <property type="term" value="P:threonine biosynthetic process"/>
    <property type="evidence" value="ECO:0007669"/>
    <property type="project" value="UniProtKB-UniPathway"/>
</dbReference>
<evidence type="ECO:0000256" key="7">
    <source>
        <dbReference type="ARBA" id="ARBA00022697"/>
    </source>
</evidence>
<comment type="pathway">
    <text evidence="1">Amino-acid biosynthesis; L-threonine biosynthesis; L-threonine from L-aspartate: step 4/5.</text>
</comment>
<evidence type="ECO:0000259" key="12">
    <source>
        <dbReference type="Pfam" id="PF00288"/>
    </source>
</evidence>
<keyword evidence="15" id="KW-1185">Reference proteome</keyword>
<dbReference type="InterPro" id="IPR020568">
    <property type="entry name" value="Ribosomal_Su5_D2-typ_SF"/>
</dbReference>
<protein>
    <recommendedName>
        <fullName evidence="4">Homoserine kinase</fullName>
        <ecNumber evidence="3">2.7.1.39</ecNumber>
    </recommendedName>
</protein>
<dbReference type="PROSITE" id="PS00627">
    <property type="entry name" value="GHMP_KINASES_ATP"/>
    <property type="match status" value="1"/>
</dbReference>
<dbReference type="Gene3D" id="3.30.230.10">
    <property type="match status" value="1"/>
</dbReference>
<dbReference type="InParanoid" id="A0A163KA92"/>
<dbReference type="InterPro" id="IPR000870">
    <property type="entry name" value="Homoserine_kinase"/>
</dbReference>
<evidence type="ECO:0000256" key="6">
    <source>
        <dbReference type="ARBA" id="ARBA00022679"/>
    </source>
</evidence>
<gene>
    <name evidence="14" type="primary">ABSGL_12435.1 scaffold 12859</name>
</gene>
<evidence type="ECO:0000256" key="11">
    <source>
        <dbReference type="ARBA" id="ARBA00049913"/>
    </source>
</evidence>
<dbReference type="PIRSF" id="PIRSF000676">
    <property type="entry name" value="Homoser_kin"/>
    <property type="match status" value="1"/>
</dbReference>
<dbReference type="Proteomes" id="UP000078561">
    <property type="component" value="Unassembled WGS sequence"/>
</dbReference>
<evidence type="ECO:0000313" key="15">
    <source>
        <dbReference type="Proteomes" id="UP000078561"/>
    </source>
</evidence>
<evidence type="ECO:0000256" key="5">
    <source>
        <dbReference type="ARBA" id="ARBA00022605"/>
    </source>
</evidence>
<evidence type="ECO:0000256" key="3">
    <source>
        <dbReference type="ARBA" id="ARBA00012078"/>
    </source>
</evidence>
<dbReference type="PANTHER" id="PTHR20861">
    <property type="entry name" value="HOMOSERINE/4-DIPHOSPHOCYTIDYL-2-C-METHYL-D-ERYTHRITOL KINASE"/>
    <property type="match status" value="1"/>
</dbReference>
<dbReference type="EMBL" id="LT554620">
    <property type="protein sequence ID" value="SAM06572.1"/>
    <property type="molecule type" value="Genomic_DNA"/>
</dbReference>
<dbReference type="Pfam" id="PF08544">
    <property type="entry name" value="GHMP_kinases_C"/>
    <property type="match status" value="1"/>
</dbReference>
<comment type="similarity">
    <text evidence="2">Belongs to the GHMP kinase family. Homoserine kinase subfamily.</text>
</comment>
<dbReference type="HAMAP" id="MF_00384">
    <property type="entry name" value="Homoser_kinase"/>
    <property type="match status" value="1"/>
</dbReference>
<dbReference type="PRINTS" id="PR00958">
    <property type="entry name" value="HOMSERKINASE"/>
</dbReference>
<evidence type="ECO:0000256" key="9">
    <source>
        <dbReference type="ARBA" id="ARBA00022777"/>
    </source>
</evidence>
<dbReference type="EC" id="2.7.1.39" evidence="3"/>
<dbReference type="InterPro" id="IPR006204">
    <property type="entry name" value="GHMP_kinase_N_dom"/>
</dbReference>
<dbReference type="SUPFAM" id="SSF55060">
    <property type="entry name" value="GHMP Kinase, C-terminal domain"/>
    <property type="match status" value="1"/>
</dbReference>
<comment type="catalytic activity">
    <reaction evidence="11">
        <text>L-homoserine + ATP = O-phospho-L-homoserine + ADP + H(+)</text>
        <dbReference type="Rhea" id="RHEA:13985"/>
        <dbReference type="ChEBI" id="CHEBI:15378"/>
        <dbReference type="ChEBI" id="CHEBI:30616"/>
        <dbReference type="ChEBI" id="CHEBI:57476"/>
        <dbReference type="ChEBI" id="CHEBI:57590"/>
        <dbReference type="ChEBI" id="CHEBI:456216"/>
        <dbReference type="EC" id="2.7.1.39"/>
    </reaction>
    <physiologicalReaction direction="left-to-right" evidence="11">
        <dbReference type="Rhea" id="RHEA:13986"/>
    </physiologicalReaction>
</comment>
<dbReference type="InterPro" id="IPR006203">
    <property type="entry name" value="GHMP_knse_ATP-bd_CS"/>
</dbReference>
<dbReference type="InterPro" id="IPR014721">
    <property type="entry name" value="Ribsml_uS5_D2-typ_fold_subgr"/>
</dbReference>
<dbReference type="InterPro" id="IPR036554">
    <property type="entry name" value="GHMP_kinase_C_sf"/>
</dbReference>
<feature type="domain" description="GHMP kinase N-terminal" evidence="12">
    <location>
        <begin position="68"/>
        <end position="152"/>
    </location>
</feature>
<evidence type="ECO:0000313" key="14">
    <source>
        <dbReference type="EMBL" id="SAM06572.1"/>
    </source>
</evidence>
<keyword evidence="7" id="KW-0791">Threonine biosynthesis</keyword>
<keyword evidence="9" id="KW-0418">Kinase</keyword>
<evidence type="ECO:0000256" key="1">
    <source>
        <dbReference type="ARBA" id="ARBA00005015"/>
    </source>
</evidence>
<organism evidence="14">
    <name type="scientific">Absidia glauca</name>
    <name type="common">Pin mould</name>
    <dbReference type="NCBI Taxonomy" id="4829"/>
    <lineage>
        <taxon>Eukaryota</taxon>
        <taxon>Fungi</taxon>
        <taxon>Fungi incertae sedis</taxon>
        <taxon>Mucoromycota</taxon>
        <taxon>Mucoromycotina</taxon>
        <taxon>Mucoromycetes</taxon>
        <taxon>Mucorales</taxon>
        <taxon>Cunninghamellaceae</taxon>
        <taxon>Absidia</taxon>
    </lineage>
</organism>
<dbReference type="Pfam" id="PF00288">
    <property type="entry name" value="GHMP_kinases_N"/>
    <property type="match status" value="1"/>
</dbReference>
<keyword evidence="10" id="KW-0067">ATP-binding</keyword>
<evidence type="ECO:0000259" key="13">
    <source>
        <dbReference type="Pfam" id="PF08544"/>
    </source>
</evidence>
<sequence>MVSTPLRQFRISAPCSTANIGPGFDVLGISLSLYLTLDVKVGGDNGQDFEMTYSGEGAKDVPLTPEHNLITKAALYVLSANGIQQLPRPLNIHVDNPIPLGRGLGSSGAAVVAGILLGNALGQLNLSRSRLLDYCLMIERHPDNVAAALMGGFVASYLRELSPEDMEGIPESESLLEVTPSKVSPQPPLGIGHYLRLSWNKDIKCIAIVPQFKVATAEARAVLPTSYQRQDVIFNFQRLAVLTTALGQSPPDADLIYNAMQDKIHQPYRKTLIPGLPEVLSSITPEKYDGLLGICLSGAGPTILALATKNFDTIATAAQAVFKEHGIQESFYKVLDVVEDGSTCVEL</sequence>
<accession>A0A163KA92</accession>
<dbReference type="InterPro" id="IPR013750">
    <property type="entry name" value="GHMP_kinase_C_dom"/>
</dbReference>
<keyword evidence="8" id="KW-0547">Nucleotide-binding</keyword>
<evidence type="ECO:0000256" key="4">
    <source>
        <dbReference type="ARBA" id="ARBA00017858"/>
    </source>
</evidence>
<keyword evidence="5" id="KW-0028">Amino-acid biosynthesis</keyword>
<dbReference type="OrthoDB" id="195231at2759"/>
<dbReference type="SUPFAM" id="SSF54211">
    <property type="entry name" value="Ribosomal protein S5 domain 2-like"/>
    <property type="match status" value="1"/>
</dbReference>
<dbReference type="AlphaFoldDB" id="A0A163KA92"/>
<evidence type="ECO:0000256" key="8">
    <source>
        <dbReference type="ARBA" id="ARBA00022741"/>
    </source>
</evidence>
<dbReference type="FunCoup" id="A0A163KA92">
    <property type="interactions" value="188"/>
</dbReference>
<dbReference type="OMA" id="CANRIPH"/>
<keyword evidence="6" id="KW-0808">Transferase</keyword>
<dbReference type="GO" id="GO:0005524">
    <property type="term" value="F:ATP binding"/>
    <property type="evidence" value="ECO:0007669"/>
    <property type="project" value="UniProtKB-KW"/>
</dbReference>
<reference evidence="14" key="1">
    <citation type="submission" date="2016-04" db="EMBL/GenBank/DDBJ databases">
        <authorList>
            <person name="Evans L.H."/>
            <person name="Alamgir A."/>
            <person name="Owens N."/>
            <person name="Weber N.D."/>
            <person name="Virtaneva K."/>
            <person name="Barbian K."/>
            <person name="Babar A."/>
            <person name="Rosenke K."/>
        </authorList>
    </citation>
    <scope>NUCLEOTIDE SEQUENCE [LARGE SCALE GENOMIC DNA]</scope>
    <source>
        <strain evidence="14">CBS 101.48</strain>
    </source>
</reference>
<proteinExistence type="inferred from homology"/>
<dbReference type="Gene3D" id="3.30.70.890">
    <property type="entry name" value="GHMP kinase, C-terminal domain"/>
    <property type="match status" value="1"/>
</dbReference>
<dbReference type="UniPathway" id="UPA00050">
    <property type="reaction ID" value="UER00064"/>
</dbReference>
<name>A0A163KA92_ABSGL</name>
<evidence type="ECO:0000256" key="2">
    <source>
        <dbReference type="ARBA" id="ARBA00007370"/>
    </source>
</evidence>
<dbReference type="STRING" id="4829.A0A163KA92"/>
<evidence type="ECO:0000256" key="10">
    <source>
        <dbReference type="ARBA" id="ARBA00022840"/>
    </source>
</evidence>
<dbReference type="GO" id="GO:0004413">
    <property type="term" value="F:homoserine kinase activity"/>
    <property type="evidence" value="ECO:0007669"/>
    <property type="project" value="UniProtKB-EC"/>
</dbReference>